<sequence>MLPRVTGYLECECSIATVIASVIDNPTSMKSTSVRGTMISCSCRSPAAKTSSTISRSSSLREVWPETKSTSSASEISLRISFELSPNNLTTASVDFDSNQIAGRKIFAVKSMVGATASAIISVR</sequence>
<protein>
    <submittedName>
        <fullName evidence="1">Unannotated protein</fullName>
    </submittedName>
</protein>
<proteinExistence type="predicted"/>
<accession>A0A6J6RW14</accession>
<name>A0A6J6RW14_9ZZZZ</name>
<dbReference type="AlphaFoldDB" id="A0A6J6RW14"/>
<reference evidence="1" key="1">
    <citation type="submission" date="2020-05" db="EMBL/GenBank/DDBJ databases">
        <authorList>
            <person name="Chiriac C."/>
            <person name="Salcher M."/>
            <person name="Ghai R."/>
            <person name="Kavagutti S V."/>
        </authorList>
    </citation>
    <scope>NUCLEOTIDE SEQUENCE</scope>
</reference>
<gene>
    <name evidence="1" type="ORF">UFOPK2782_00045</name>
</gene>
<evidence type="ECO:0000313" key="1">
    <source>
        <dbReference type="EMBL" id="CAB4726569.1"/>
    </source>
</evidence>
<organism evidence="1">
    <name type="scientific">freshwater metagenome</name>
    <dbReference type="NCBI Taxonomy" id="449393"/>
    <lineage>
        <taxon>unclassified sequences</taxon>
        <taxon>metagenomes</taxon>
        <taxon>ecological metagenomes</taxon>
    </lineage>
</organism>
<dbReference type="EMBL" id="CAEZYS010000002">
    <property type="protein sequence ID" value="CAB4726569.1"/>
    <property type="molecule type" value="Genomic_DNA"/>
</dbReference>